<keyword evidence="1" id="KW-0804">Transcription</keyword>
<accession>A0A1G2QNQ5</accession>
<dbReference type="Gene3D" id="1.10.10.1250">
    <property type="entry name" value="RNA polymerase, subunit delta, N-terminal domain"/>
    <property type="match status" value="1"/>
</dbReference>
<comment type="caution">
    <text evidence="3">The sequence shown here is derived from an EMBL/GenBank/DDBJ whole genome shotgun (WGS) entry which is preliminary data.</text>
</comment>
<proteinExistence type="predicted"/>
<dbReference type="PRINTS" id="PR00046">
    <property type="entry name" value="SIGMA70FCT"/>
</dbReference>
<dbReference type="InterPro" id="IPR050239">
    <property type="entry name" value="Sigma-70_RNA_pol_init_factors"/>
</dbReference>
<dbReference type="Proteomes" id="UP000177090">
    <property type="component" value="Unassembled WGS sequence"/>
</dbReference>
<evidence type="ECO:0000256" key="1">
    <source>
        <dbReference type="ARBA" id="ARBA00023163"/>
    </source>
</evidence>
<dbReference type="AlphaFoldDB" id="A0A1G2QNQ5"/>
<dbReference type="PANTHER" id="PTHR30603">
    <property type="entry name" value="RNA POLYMERASE SIGMA FACTOR RPO"/>
    <property type="match status" value="1"/>
</dbReference>
<evidence type="ECO:0000313" key="4">
    <source>
        <dbReference type="Proteomes" id="UP000177090"/>
    </source>
</evidence>
<dbReference type="GO" id="GO:0006352">
    <property type="term" value="P:DNA-templated transcription initiation"/>
    <property type="evidence" value="ECO:0007669"/>
    <property type="project" value="InterPro"/>
</dbReference>
<dbReference type="InterPro" id="IPR007759">
    <property type="entry name" value="Asxl_HARE-HTH"/>
</dbReference>
<sequence>MKAKETGKKSAAKALVVNPKDTVKALLTALPARAQDVIRQRYGLGKSSERATLEAIGDVYGITRERVRQIENFALKTIRKSPAYTAAQYAFDGLEEALVNYGGIVHEGKFLAHLSADKGVQNAAHFLLVLGDRFEKLREDDEFHHRWTVDKKLGDKVHTALRKLCSGVKEADLIKEEILISQFLKDVKDIVRDSDNPELARRWLELSKQLSKNPLGEWGLSKSPNVKLRGMRDYAYLVIRNNEEPMHFSKVTEKIRELFSKRAHTATCHNELIKDDRFILVGRGLYALREWGYREGIVRDIIEEILKQRGPLMREDIVSGVLKERMVKHNTIIVNLQNSHFFKRLTDGRYALV</sequence>
<dbReference type="GO" id="GO:0003700">
    <property type="term" value="F:DNA-binding transcription factor activity"/>
    <property type="evidence" value="ECO:0007669"/>
    <property type="project" value="InterPro"/>
</dbReference>
<dbReference type="Gene3D" id="1.10.10.10">
    <property type="entry name" value="Winged helix-like DNA-binding domain superfamily/Winged helix DNA-binding domain"/>
    <property type="match status" value="1"/>
</dbReference>
<name>A0A1G2QNQ5_9BACT</name>
<dbReference type="InterPro" id="IPR013324">
    <property type="entry name" value="RNA_pol_sigma_r3/r4-like"/>
</dbReference>
<evidence type="ECO:0000313" key="3">
    <source>
        <dbReference type="EMBL" id="OHA61541.1"/>
    </source>
</evidence>
<feature type="domain" description="HTH HARE-type" evidence="2">
    <location>
        <begin position="229"/>
        <end position="291"/>
    </location>
</feature>
<dbReference type="SUPFAM" id="SSF88659">
    <property type="entry name" value="Sigma3 and sigma4 domains of RNA polymerase sigma factors"/>
    <property type="match status" value="1"/>
</dbReference>
<evidence type="ECO:0000259" key="2">
    <source>
        <dbReference type="PROSITE" id="PS51913"/>
    </source>
</evidence>
<gene>
    <name evidence="3" type="ORF">A2569_03460</name>
</gene>
<organism evidence="3 4">
    <name type="scientific">Candidatus Vogelbacteria bacterium RIFOXYD1_FULL_51_18</name>
    <dbReference type="NCBI Taxonomy" id="1802440"/>
    <lineage>
        <taxon>Bacteria</taxon>
        <taxon>Candidatus Vogeliibacteriota</taxon>
    </lineage>
</organism>
<dbReference type="InterPro" id="IPR000943">
    <property type="entry name" value="RNA_pol_sigma70"/>
</dbReference>
<reference evidence="3 4" key="1">
    <citation type="journal article" date="2016" name="Nat. Commun.">
        <title>Thousands of microbial genomes shed light on interconnected biogeochemical processes in an aquifer system.</title>
        <authorList>
            <person name="Anantharaman K."/>
            <person name="Brown C.T."/>
            <person name="Hug L.A."/>
            <person name="Sharon I."/>
            <person name="Castelle C.J."/>
            <person name="Probst A.J."/>
            <person name="Thomas B.C."/>
            <person name="Singh A."/>
            <person name="Wilkins M.J."/>
            <person name="Karaoz U."/>
            <person name="Brodie E.L."/>
            <person name="Williams K.H."/>
            <person name="Hubbard S.S."/>
            <person name="Banfield J.F."/>
        </authorList>
    </citation>
    <scope>NUCLEOTIDE SEQUENCE [LARGE SCALE GENOMIC DNA]</scope>
</reference>
<dbReference type="EMBL" id="MHTL01000001">
    <property type="protein sequence ID" value="OHA61541.1"/>
    <property type="molecule type" value="Genomic_DNA"/>
</dbReference>
<dbReference type="PROSITE" id="PS51913">
    <property type="entry name" value="HTH_HARE"/>
    <property type="match status" value="1"/>
</dbReference>
<dbReference type="InterPro" id="IPR036388">
    <property type="entry name" value="WH-like_DNA-bd_sf"/>
</dbReference>
<dbReference type="CDD" id="cd06171">
    <property type="entry name" value="Sigma70_r4"/>
    <property type="match status" value="1"/>
</dbReference>
<dbReference type="PANTHER" id="PTHR30603:SF47">
    <property type="entry name" value="RNA POLYMERASE SIGMA FACTOR SIGD, CHLOROPLASTIC"/>
    <property type="match status" value="1"/>
</dbReference>
<protein>
    <recommendedName>
        <fullName evidence="2">HTH HARE-type domain-containing protein</fullName>
    </recommendedName>
</protein>
<dbReference type="InterPro" id="IPR038087">
    <property type="entry name" value="RNAP_delta_N_dom_sf"/>
</dbReference>
<dbReference type="STRING" id="1802440.A2569_03460"/>
<dbReference type="InterPro" id="IPR007630">
    <property type="entry name" value="RNA_pol_sigma70_r4"/>
</dbReference>
<dbReference type="Pfam" id="PF04545">
    <property type="entry name" value="Sigma70_r4"/>
    <property type="match status" value="1"/>
</dbReference>